<proteinExistence type="predicted"/>
<dbReference type="SUPFAM" id="SSF57959">
    <property type="entry name" value="Leucine zipper domain"/>
    <property type="match status" value="1"/>
</dbReference>
<comment type="caution">
    <text evidence="2">The sequence shown here is derived from an EMBL/GenBank/DDBJ whole genome shotgun (WGS) entry which is preliminary data.</text>
</comment>
<dbReference type="PANTHER" id="PTHR37012:SF2">
    <property type="entry name" value="BZIP DOMAIN-CONTAINING PROTEIN-RELATED"/>
    <property type="match status" value="1"/>
</dbReference>
<feature type="compositionally biased region" description="Polar residues" evidence="1">
    <location>
        <begin position="164"/>
        <end position="177"/>
    </location>
</feature>
<evidence type="ECO:0000313" key="3">
    <source>
        <dbReference type="Proteomes" id="UP000076881"/>
    </source>
</evidence>
<keyword evidence="3" id="KW-1185">Reference proteome</keyword>
<dbReference type="CDD" id="cd14688">
    <property type="entry name" value="bZIP_YAP"/>
    <property type="match status" value="1"/>
</dbReference>
<evidence type="ECO:0000313" key="2">
    <source>
        <dbReference type="EMBL" id="OAA76171.1"/>
    </source>
</evidence>
<dbReference type="Proteomes" id="UP000076881">
    <property type="component" value="Unassembled WGS sequence"/>
</dbReference>
<organism evidence="2 3">
    <name type="scientific">Akanthomyces lecanii RCEF 1005</name>
    <dbReference type="NCBI Taxonomy" id="1081108"/>
    <lineage>
        <taxon>Eukaryota</taxon>
        <taxon>Fungi</taxon>
        <taxon>Dikarya</taxon>
        <taxon>Ascomycota</taxon>
        <taxon>Pezizomycotina</taxon>
        <taxon>Sordariomycetes</taxon>
        <taxon>Hypocreomycetidae</taxon>
        <taxon>Hypocreales</taxon>
        <taxon>Cordycipitaceae</taxon>
        <taxon>Akanthomyces</taxon>
        <taxon>Cordyceps confragosa</taxon>
    </lineage>
</organism>
<feature type="compositionally biased region" description="Low complexity" evidence="1">
    <location>
        <begin position="253"/>
        <end position="281"/>
    </location>
</feature>
<dbReference type="InterPro" id="IPR046347">
    <property type="entry name" value="bZIP_sf"/>
</dbReference>
<accession>A0A168G8K3</accession>
<feature type="compositionally biased region" description="Basic and acidic residues" evidence="1">
    <location>
        <begin position="59"/>
        <end position="77"/>
    </location>
</feature>
<dbReference type="Pfam" id="PF11905">
    <property type="entry name" value="DUF3425"/>
    <property type="match status" value="1"/>
</dbReference>
<evidence type="ECO:0000256" key="1">
    <source>
        <dbReference type="SAM" id="MobiDB-lite"/>
    </source>
</evidence>
<dbReference type="AlphaFoldDB" id="A0A168G8K3"/>
<dbReference type="PANTHER" id="PTHR37012">
    <property type="entry name" value="B-ZIP TRANSCRIPTION FACTOR (EUROFUNG)-RELATED"/>
    <property type="match status" value="1"/>
</dbReference>
<feature type="region of interest" description="Disordered" evidence="1">
    <location>
        <begin position="136"/>
        <end position="188"/>
    </location>
</feature>
<feature type="region of interest" description="Disordered" evidence="1">
    <location>
        <begin position="219"/>
        <end position="306"/>
    </location>
</feature>
<dbReference type="InterPro" id="IPR021833">
    <property type="entry name" value="DUF3425"/>
</dbReference>
<dbReference type="EMBL" id="AZHF01000004">
    <property type="protein sequence ID" value="OAA76171.1"/>
    <property type="molecule type" value="Genomic_DNA"/>
</dbReference>
<dbReference type="GO" id="GO:0003700">
    <property type="term" value="F:DNA-binding transcription factor activity"/>
    <property type="evidence" value="ECO:0007669"/>
    <property type="project" value="InterPro"/>
</dbReference>
<feature type="compositionally biased region" description="Low complexity" evidence="1">
    <location>
        <begin position="222"/>
        <end position="235"/>
    </location>
</feature>
<gene>
    <name evidence="2" type="ORF">LEL_05855</name>
</gene>
<reference evidence="2 3" key="1">
    <citation type="journal article" date="2016" name="Genome Biol. Evol.">
        <title>Divergent and convergent evolution of fungal pathogenicity.</title>
        <authorList>
            <person name="Shang Y."/>
            <person name="Xiao G."/>
            <person name="Zheng P."/>
            <person name="Cen K."/>
            <person name="Zhan S."/>
            <person name="Wang C."/>
        </authorList>
    </citation>
    <scope>NUCLEOTIDE SEQUENCE [LARGE SCALE GENOMIC DNA]</scope>
    <source>
        <strain evidence="2 3">RCEF 1005</strain>
    </source>
</reference>
<dbReference type="Gene3D" id="1.20.5.170">
    <property type="match status" value="1"/>
</dbReference>
<feature type="compositionally biased region" description="Basic and acidic residues" evidence="1">
    <location>
        <begin position="145"/>
        <end position="161"/>
    </location>
</feature>
<sequence>MVTQAAGGDGRSQSRPLDESDAAPTPPGAGGDDAGAAAAKKRKLASTARGVANLTPEQLAKKRANDREAQRAIRERTKNQIQTLERRVEELTSLQPYQELQAAIEAKAVLERENADIRQRLASVVSMLQPLIGQLPETVAPSTEQHTKRSTRETAEPDRRTRSPAGQQSASSGTRTLHANGHAAQSDLDQQREQLRHGLAMGPERLGLGFLLDASHQVSRIPGSSGSSTATGPGAIDTPSTYRYPAPAPRQGSVAPSSNSSSGAISPGPSSSSTHPSVPSSYNNSAFPSGYPYQGPDVSADRADNASNADETIVAPSSSSGGGVPRYAAPVRTTPPTCPLDSLLLDFLQERRQRAAEGLPAHEVLGPRYPSVSSLLNPANSAYAHPLSRVFTDILAKFPDLSGLPERVAVLYIMFLVMRWQVAPTRENYERLPPWARPLRAQLLTPHPAWVDHLPFPRMREALVKGHSSGAYPFEHFFIPYTTTLTLSWPYHDTDTLLQSPHSEELMINPVFERHLRKLENWKLGEAFARAFPGLADTGNVPEGDLVAARAKTATTTKGRI</sequence>
<name>A0A168G8K3_CORDF</name>
<feature type="region of interest" description="Disordered" evidence="1">
    <location>
        <begin position="1"/>
        <end position="77"/>
    </location>
</feature>
<dbReference type="OrthoDB" id="4161589at2759"/>
<protein>
    <submittedName>
        <fullName evidence="2">BZIP transcription factor</fullName>
    </submittedName>
</protein>